<dbReference type="EMBL" id="JJRY01000035">
    <property type="protein sequence ID" value="KEF36112.1"/>
    <property type="molecule type" value="Genomic_DNA"/>
</dbReference>
<proteinExistence type="predicted"/>
<feature type="domain" description="UvrD-like helicase ATP-binding" evidence="6">
    <location>
        <begin position="209"/>
        <end position="614"/>
    </location>
</feature>
<dbReference type="GO" id="GO:0000725">
    <property type="term" value="P:recombinational repair"/>
    <property type="evidence" value="ECO:0007669"/>
    <property type="project" value="TreeGrafter"/>
</dbReference>
<evidence type="ECO:0000313" key="7">
    <source>
        <dbReference type="EMBL" id="KEF36112.1"/>
    </source>
</evidence>
<dbReference type="Gene3D" id="3.40.50.300">
    <property type="entry name" value="P-loop containing nucleotide triphosphate hydrolases"/>
    <property type="match status" value="3"/>
</dbReference>
<protein>
    <submittedName>
        <fullName evidence="7">ATP-dependent DNA helicase, Rep family</fullName>
        <ecNumber evidence="7">3.6.4.12</ecNumber>
    </submittedName>
</protein>
<dbReference type="NCBIfam" id="NF041464">
    <property type="entry name" value="HelD_BACSU"/>
    <property type="match status" value="1"/>
</dbReference>
<dbReference type="AlphaFoldDB" id="A0A072NFY8"/>
<evidence type="ECO:0000256" key="3">
    <source>
        <dbReference type="ARBA" id="ARBA00022806"/>
    </source>
</evidence>
<dbReference type="GO" id="GO:0016787">
    <property type="term" value="F:hydrolase activity"/>
    <property type="evidence" value="ECO:0007669"/>
    <property type="project" value="UniProtKB-UniRule"/>
</dbReference>
<evidence type="ECO:0000256" key="4">
    <source>
        <dbReference type="ARBA" id="ARBA00022840"/>
    </source>
</evidence>
<dbReference type="OrthoDB" id="9787585at2"/>
<dbReference type="Pfam" id="PF00580">
    <property type="entry name" value="UvrD-helicase"/>
    <property type="match status" value="1"/>
</dbReference>
<keyword evidence="3 5" id="KW-0347">Helicase</keyword>
<comment type="caution">
    <text evidence="7">The sequence shown here is derived from an EMBL/GenBank/DDBJ whole genome shotgun (WGS) entry which is preliminary data.</text>
</comment>
<dbReference type="GO" id="GO:0005524">
    <property type="term" value="F:ATP binding"/>
    <property type="evidence" value="ECO:0007669"/>
    <property type="project" value="UniProtKB-UniRule"/>
</dbReference>
<dbReference type="GO" id="GO:0043138">
    <property type="term" value="F:3'-5' DNA helicase activity"/>
    <property type="evidence" value="ECO:0007669"/>
    <property type="project" value="TreeGrafter"/>
</dbReference>
<dbReference type="RefSeq" id="WP_035198837.1">
    <property type="nucleotide sequence ID" value="NZ_JJRY01000035.1"/>
</dbReference>
<evidence type="ECO:0000256" key="1">
    <source>
        <dbReference type="ARBA" id="ARBA00022741"/>
    </source>
</evidence>
<dbReference type="PANTHER" id="PTHR11070:SF17">
    <property type="entry name" value="DNA HELICASE IV"/>
    <property type="match status" value="1"/>
</dbReference>
<evidence type="ECO:0000256" key="5">
    <source>
        <dbReference type="PROSITE-ProRule" id="PRU00560"/>
    </source>
</evidence>
<evidence type="ECO:0000313" key="8">
    <source>
        <dbReference type="Proteomes" id="UP000027936"/>
    </source>
</evidence>
<dbReference type="EC" id="3.6.4.12" evidence="7"/>
<reference evidence="7 8" key="1">
    <citation type="submission" date="2014-04" db="EMBL/GenBank/DDBJ databases">
        <title>Draft genome sequence of Bacillus azotoformans MEV2011, a (co-) denitrifying strain unable to grow in the presence of oxygen.</title>
        <authorList>
            <person name="Nielsen M."/>
            <person name="Schreiber L."/>
            <person name="Finster K."/>
            <person name="Schramm A."/>
        </authorList>
    </citation>
    <scope>NUCLEOTIDE SEQUENCE [LARGE SCALE GENOMIC DNA]</scope>
    <source>
        <strain evidence="7 8">MEV2011</strain>
    </source>
</reference>
<dbReference type="GO" id="GO:0003677">
    <property type="term" value="F:DNA binding"/>
    <property type="evidence" value="ECO:0007669"/>
    <property type="project" value="InterPro"/>
</dbReference>
<dbReference type="InterPro" id="IPR014016">
    <property type="entry name" value="UvrD-like_ATP-bd"/>
</dbReference>
<evidence type="ECO:0000259" key="6">
    <source>
        <dbReference type="PROSITE" id="PS51198"/>
    </source>
</evidence>
<accession>A0A072NFY8</accession>
<organism evidence="7 8">
    <name type="scientific">Schinkia azotoformans MEV2011</name>
    <dbReference type="NCBI Taxonomy" id="1348973"/>
    <lineage>
        <taxon>Bacteria</taxon>
        <taxon>Bacillati</taxon>
        <taxon>Bacillota</taxon>
        <taxon>Bacilli</taxon>
        <taxon>Bacillales</taxon>
        <taxon>Bacillaceae</taxon>
        <taxon>Calidifontibacillus/Schinkia group</taxon>
        <taxon>Schinkia</taxon>
    </lineage>
</organism>
<keyword evidence="1 5" id="KW-0547">Nucleotide-binding</keyword>
<dbReference type="Proteomes" id="UP000027936">
    <property type="component" value="Unassembled WGS sequence"/>
</dbReference>
<dbReference type="SUPFAM" id="SSF52540">
    <property type="entry name" value="P-loop containing nucleoside triphosphate hydrolases"/>
    <property type="match status" value="1"/>
</dbReference>
<dbReference type="Pfam" id="PF13538">
    <property type="entry name" value="UvrD_C_2"/>
    <property type="match status" value="1"/>
</dbReference>
<evidence type="ECO:0000256" key="2">
    <source>
        <dbReference type="ARBA" id="ARBA00022801"/>
    </source>
</evidence>
<keyword evidence="4 5" id="KW-0067">ATP-binding</keyword>
<dbReference type="InterPro" id="IPR048228">
    <property type="entry name" value="HelD_bacillota"/>
</dbReference>
<sequence length="780" mass="91067">MGNEWEKEQARINEVLEIIDNNIGNIQNNSSGIKKDIVEIRKTFWNDVTVNFDEPDDLDETFFSIKQQAEMLSERERMHFKMDQRLKSLVKLKHSPYFGRFDFQEEGEISADQIYIGTASLMDEAEENFLIYDWRAPISSIYYDYATGPANFETLDGTIEGEILLKRQFIIRNGKLRGMFDTGVTIGDEVLQQVLSDNANNQMKSIVATIQKEQNQIIRNERSRLLFVQGVAGSGKTSAALQRIAYLLYRFRGSIESDNIMLFSPNPMFSNYVATVLPELGEDNMEQMTFQAYLEERFKDKYDLEDTFAQMEYVLTAPKDKAYKIRMEGIRYKGSNEFLELIHSYVRYLSTDGLIFKNINFRGETIISADEIKSFFYSLDSSISIPNRISLTMDWLLKELSKKGRKERKKDWVTEEIQFLDHDEYQKIYKRLQKKQLFTENTFNDFDREQKELAKVIVSNRFKPIRQAIKRLEFINMAAIFFQLFDLSTSTLSVNKSLLPANWADICKQTISNTKKKALFFEDATTYLYLQDQIEGRKPNTLIRHLFIDEAQDYTPFQYAFLKQLFPMCQMTILGDLNQAIFSETMNSPSIFSDQLCREEKNETITLTKSYRSTQQIVEFTKWLIEGGSVIEPINRLGNKPIFTRVENYERLYCELENCIKGLWESGHQTIAVICKTEQESKEVFKQLSKKLDVKRIDKETYSFERGVLVVPVYLAKGIEFDAVIIPNCSEEHYGSQNEQKLLYTACTRAMHELYIFSVGEMSRLISGVPKDLFELRDRW</sequence>
<feature type="binding site" evidence="5">
    <location>
        <begin position="230"/>
        <end position="237"/>
    </location>
    <ligand>
        <name>ATP</name>
        <dbReference type="ChEBI" id="CHEBI:30616"/>
    </ligand>
</feature>
<gene>
    <name evidence="7" type="ORF">M670_04709</name>
</gene>
<dbReference type="PANTHER" id="PTHR11070">
    <property type="entry name" value="UVRD / RECB / PCRA DNA HELICASE FAMILY MEMBER"/>
    <property type="match status" value="1"/>
</dbReference>
<dbReference type="GO" id="GO:0005829">
    <property type="term" value="C:cytosol"/>
    <property type="evidence" value="ECO:0007669"/>
    <property type="project" value="TreeGrafter"/>
</dbReference>
<keyword evidence="2 5" id="KW-0378">Hydrolase</keyword>
<dbReference type="InterPro" id="IPR027417">
    <property type="entry name" value="P-loop_NTPase"/>
</dbReference>
<dbReference type="InterPro" id="IPR000212">
    <property type="entry name" value="DNA_helicase_UvrD/REP"/>
</dbReference>
<name>A0A072NFY8_SCHAZ</name>
<dbReference type="InterPro" id="IPR027785">
    <property type="entry name" value="UvrD-like_helicase_C"/>
</dbReference>
<dbReference type="PROSITE" id="PS51198">
    <property type="entry name" value="UVRD_HELICASE_ATP_BIND"/>
    <property type="match status" value="1"/>
</dbReference>
<dbReference type="PATRIC" id="fig|1348973.3.peg.4580"/>